<dbReference type="RefSeq" id="WP_183307436.1">
    <property type="nucleotide sequence ID" value="NZ_JACIEP010000008.1"/>
</dbReference>
<keyword evidence="3" id="KW-1185">Reference proteome</keyword>
<protein>
    <submittedName>
        <fullName evidence="2">Uncharacterized protein</fullName>
    </submittedName>
</protein>
<gene>
    <name evidence="2" type="ORF">GGR21_002441</name>
</gene>
<comment type="caution">
    <text evidence="2">The sequence shown here is derived from an EMBL/GenBank/DDBJ whole genome shotgun (WGS) entry which is preliminary data.</text>
</comment>
<dbReference type="Proteomes" id="UP000555103">
    <property type="component" value="Unassembled WGS sequence"/>
</dbReference>
<sequence>MTSRKTKKNYLISILNQLKSIGKKAKISIVIAIITLVVTLIGSIIIPGIWRKEDTQKGLILHIGDYALKKNSLTSVIYICPISFLGKNEIITTLPINITNEYTNSIEDISLFIEIGLTEDQNIKDFYNPITNKTIKAEKKYDLTKVKFREITTETNYDDRISSRWYTESNKNTENVNYYIKYLNYSEKTNL</sequence>
<feature type="transmembrane region" description="Helical" evidence="1">
    <location>
        <begin position="27"/>
        <end position="50"/>
    </location>
</feature>
<keyword evidence="1" id="KW-1133">Transmembrane helix</keyword>
<accession>A0A840CUL9</accession>
<evidence type="ECO:0000313" key="3">
    <source>
        <dbReference type="Proteomes" id="UP000555103"/>
    </source>
</evidence>
<reference evidence="2 3" key="1">
    <citation type="submission" date="2020-08" db="EMBL/GenBank/DDBJ databases">
        <title>Genomic Encyclopedia of Type Strains, Phase IV (KMG-IV): sequencing the most valuable type-strain genomes for metagenomic binning, comparative biology and taxonomic classification.</title>
        <authorList>
            <person name="Goeker M."/>
        </authorList>
    </citation>
    <scope>NUCLEOTIDE SEQUENCE [LARGE SCALE GENOMIC DNA]</scope>
    <source>
        <strain evidence="2 3">DSM 104969</strain>
    </source>
</reference>
<organism evidence="2 3">
    <name type="scientific">Dysgonomonas hofstadii</name>
    <dbReference type="NCBI Taxonomy" id="637886"/>
    <lineage>
        <taxon>Bacteria</taxon>
        <taxon>Pseudomonadati</taxon>
        <taxon>Bacteroidota</taxon>
        <taxon>Bacteroidia</taxon>
        <taxon>Bacteroidales</taxon>
        <taxon>Dysgonomonadaceae</taxon>
        <taxon>Dysgonomonas</taxon>
    </lineage>
</organism>
<evidence type="ECO:0000256" key="1">
    <source>
        <dbReference type="SAM" id="Phobius"/>
    </source>
</evidence>
<dbReference type="AlphaFoldDB" id="A0A840CUL9"/>
<evidence type="ECO:0000313" key="2">
    <source>
        <dbReference type="EMBL" id="MBB4036535.1"/>
    </source>
</evidence>
<keyword evidence="1" id="KW-0812">Transmembrane</keyword>
<keyword evidence="1" id="KW-0472">Membrane</keyword>
<dbReference type="EMBL" id="JACIEP010000008">
    <property type="protein sequence ID" value="MBB4036535.1"/>
    <property type="molecule type" value="Genomic_DNA"/>
</dbReference>
<name>A0A840CUL9_9BACT</name>
<proteinExistence type="predicted"/>